<evidence type="ECO:0008006" key="3">
    <source>
        <dbReference type="Google" id="ProtNLM"/>
    </source>
</evidence>
<organism evidence="1 2">
    <name type="scientific">Ketobacter alkanivorans</name>
    <dbReference type="NCBI Taxonomy" id="1917421"/>
    <lineage>
        <taxon>Bacteria</taxon>
        <taxon>Pseudomonadati</taxon>
        <taxon>Pseudomonadota</taxon>
        <taxon>Gammaproteobacteria</taxon>
        <taxon>Pseudomonadales</taxon>
        <taxon>Ketobacteraceae</taxon>
        <taxon>Ketobacter</taxon>
    </lineage>
</organism>
<dbReference type="OrthoDB" id="7835085at2"/>
<proteinExistence type="predicted"/>
<evidence type="ECO:0000313" key="2">
    <source>
        <dbReference type="Proteomes" id="UP000235116"/>
    </source>
</evidence>
<protein>
    <recommendedName>
        <fullName evidence="3">Polysaccharide pyruvyl transferase domain-containing protein</fullName>
    </recommendedName>
</protein>
<dbReference type="KEGG" id="kak:Kalk_13910"/>
<sequence length="295" mass="33079">MKSFLVRKFGKKKKWDYPIIDGITYVHHNPSRGNIGDFLCSPRHYFTWSEPLENVVIVGGGVFVEFAVPKLKAQSVDFRKAVLWGVGQSIRDESMNNKQVASLPYLAWGVRDKNFLSDERRFLPCVSCLHPMLDQGSESDETLLFLNFDPKVTPPQALESVCLLAQSNGWRLLFNNCSEGEFRSALACSERIITNSYHGAYWGLLSGRRVNLMGYSSKFFSLLKSFGLSSRACFPVGRGSVEDILTALVDDSFLDAEIKLDDSQCVLAGYRRINICFAESLIEVGLFGGFNLRVA</sequence>
<dbReference type="Proteomes" id="UP000235116">
    <property type="component" value="Chromosome"/>
</dbReference>
<name>A0A2K9LM60_9GAMM</name>
<dbReference type="AlphaFoldDB" id="A0A2K9LM60"/>
<accession>A0A2K9LM60</accession>
<dbReference type="RefSeq" id="WP_101894827.1">
    <property type="nucleotide sequence ID" value="NZ_CP022684.1"/>
</dbReference>
<dbReference type="EMBL" id="CP022684">
    <property type="protein sequence ID" value="AUM13449.1"/>
    <property type="molecule type" value="Genomic_DNA"/>
</dbReference>
<reference evidence="2" key="1">
    <citation type="submission" date="2017-08" db="EMBL/GenBank/DDBJ databases">
        <title>Direct submision.</title>
        <authorList>
            <person name="Kim S.-J."/>
            <person name="Rhee S.-K."/>
        </authorList>
    </citation>
    <scope>NUCLEOTIDE SEQUENCE [LARGE SCALE GENOMIC DNA]</scope>
    <source>
        <strain evidence="2">GI5</strain>
    </source>
</reference>
<evidence type="ECO:0000313" key="1">
    <source>
        <dbReference type="EMBL" id="AUM13449.1"/>
    </source>
</evidence>
<keyword evidence="2" id="KW-1185">Reference proteome</keyword>
<gene>
    <name evidence="1" type="ORF">Kalk_13910</name>
</gene>